<dbReference type="AlphaFoldDB" id="A0A268S466"/>
<evidence type="ECO:0000313" key="3">
    <source>
        <dbReference type="Proteomes" id="UP000216133"/>
    </source>
</evidence>
<evidence type="ECO:0000313" key="4">
    <source>
        <dbReference type="Proteomes" id="UP000216207"/>
    </source>
</evidence>
<dbReference type="Proteomes" id="UP000216133">
    <property type="component" value="Unassembled WGS sequence"/>
</dbReference>
<accession>A0A268S466</accession>
<reference evidence="3 4" key="1">
    <citation type="submission" date="2017-07" db="EMBL/GenBank/DDBJ databases">
        <title>Isolation and whole genome analysis of endospore-forming bacteria from heroin.</title>
        <authorList>
            <person name="Kalinowski J."/>
            <person name="Ahrens B."/>
            <person name="Al-Dilaimi A."/>
            <person name="Winkler A."/>
            <person name="Wibberg D."/>
            <person name="Schleenbecker U."/>
            <person name="Ruckert C."/>
            <person name="Wolfel R."/>
            <person name="Grass G."/>
        </authorList>
    </citation>
    <scope>NUCLEOTIDE SEQUENCE [LARGE SCALE GENOMIC DNA]</scope>
    <source>
        <strain evidence="2 3">7523-2</strain>
        <strain evidence="1 4">7539</strain>
    </source>
</reference>
<sequence length="177" mass="20385">MPKCIKTEHVNRMFPFEFYDELSEQLKAFTLLNPAFILQDQLKTEKRKALFEQARKNKPMSILHQNNLLEVEPFGELLALEVCCPTKEKDTVLHEPDKRGQLPLSIIVAQLYDSSCSPVFSKDVTEDSIKNIPEVLWDDPNLFLGIITLTQKEPRVAVIKIPKRVEDQLFESTQDDA</sequence>
<dbReference type="EMBL" id="NPBS01000018">
    <property type="protein sequence ID" value="PAF27289.1"/>
    <property type="molecule type" value="Genomic_DNA"/>
</dbReference>
<comment type="caution">
    <text evidence="2">The sequence shown here is derived from an EMBL/GenBank/DDBJ whole genome shotgun (WGS) entry which is preliminary data.</text>
</comment>
<organism evidence="2 3">
    <name type="scientific">Shouchella clausii</name>
    <name type="common">Alkalihalobacillus clausii</name>
    <dbReference type="NCBI Taxonomy" id="79880"/>
    <lineage>
        <taxon>Bacteria</taxon>
        <taxon>Bacillati</taxon>
        <taxon>Bacillota</taxon>
        <taxon>Bacilli</taxon>
        <taxon>Bacillales</taxon>
        <taxon>Bacillaceae</taxon>
        <taxon>Shouchella</taxon>
    </lineage>
</organism>
<dbReference type="RefSeq" id="WP_095327016.1">
    <property type="nucleotide sequence ID" value="NZ_NPBS01000018.1"/>
</dbReference>
<gene>
    <name evidence="2" type="ORF">CHH61_03950</name>
    <name evidence="1" type="ORF">CHH72_16725</name>
</gene>
<proteinExistence type="predicted"/>
<name>A0A268S466_SHOCL</name>
<protein>
    <submittedName>
        <fullName evidence="2">Uncharacterized protein</fullName>
    </submittedName>
</protein>
<dbReference type="Proteomes" id="UP000216207">
    <property type="component" value="Unassembled WGS sequence"/>
</dbReference>
<evidence type="ECO:0000313" key="1">
    <source>
        <dbReference type="EMBL" id="PAE87773.1"/>
    </source>
</evidence>
<dbReference type="EMBL" id="NPCC01000029">
    <property type="protein sequence ID" value="PAE87773.1"/>
    <property type="molecule type" value="Genomic_DNA"/>
</dbReference>
<evidence type="ECO:0000313" key="2">
    <source>
        <dbReference type="EMBL" id="PAF27289.1"/>
    </source>
</evidence>